<dbReference type="AlphaFoldDB" id="A0A0N4Z9Q2"/>
<dbReference type="SMART" id="SM00960">
    <property type="entry name" value="Robl_LC7"/>
    <property type="match status" value="1"/>
</dbReference>
<keyword evidence="4" id="KW-1185">Reference proteome</keyword>
<dbReference type="InterPro" id="IPR004942">
    <property type="entry name" value="Roadblock/LAMTOR2_dom"/>
</dbReference>
<dbReference type="PANTHER" id="PTHR10779">
    <property type="entry name" value="DYNEIN LIGHT CHAIN ROADBLOCK"/>
    <property type="match status" value="1"/>
</dbReference>
<evidence type="ECO:0000256" key="2">
    <source>
        <dbReference type="SAM" id="MobiDB-lite"/>
    </source>
</evidence>
<feature type="region of interest" description="Disordered" evidence="2">
    <location>
        <begin position="98"/>
        <end position="125"/>
    </location>
</feature>
<evidence type="ECO:0000259" key="3">
    <source>
        <dbReference type="SMART" id="SM00960"/>
    </source>
</evidence>
<evidence type="ECO:0000313" key="4">
    <source>
        <dbReference type="Proteomes" id="UP000038045"/>
    </source>
</evidence>
<organism evidence="4 5">
    <name type="scientific">Parastrongyloides trichosuri</name>
    <name type="common">Possum-specific nematode worm</name>
    <dbReference type="NCBI Taxonomy" id="131310"/>
    <lineage>
        <taxon>Eukaryota</taxon>
        <taxon>Metazoa</taxon>
        <taxon>Ecdysozoa</taxon>
        <taxon>Nematoda</taxon>
        <taxon>Chromadorea</taxon>
        <taxon>Rhabditida</taxon>
        <taxon>Tylenchina</taxon>
        <taxon>Panagrolaimomorpha</taxon>
        <taxon>Strongyloidoidea</taxon>
        <taxon>Strongyloididae</taxon>
        <taxon>Parastrongyloides</taxon>
    </lineage>
</organism>
<feature type="compositionally biased region" description="Basic and acidic residues" evidence="2">
    <location>
        <begin position="98"/>
        <end position="107"/>
    </location>
</feature>
<sequence length="374" mass="42656">MMTEVDEMFRKLVEQSGVTGVTVMDTQGRTIKSTLDDTKAATYSNLLQQLCEKTRIIVKEIDSTNDLNFMRIYTNNEEFLVAPQKDYTMIVIRDLDSHQTKRMEEPSRSSLVDDEGEVVENNDNKSSSLINVSTINDERKSKGWFFPLLSRKHNSPDHQQSSSSTKSLTKGGCNNNNTTPLSSPSGTHSPLGLFQKLNIFSKTSTINNQPLNTELTLDCDNNDKKENHEGINNEETSPKIEKWYDLTTTISPTSLQFTLSNDDHIITTITGEEQIYNNNKRLIIESKLLDQLVTEFRENKLKAFSQDNLEQLRFMHKQQLEISALHTRLSREEALNPLEDVESLDLQFDKLSSKLEELHKTMESFSPGYSVMLS</sequence>
<dbReference type="Pfam" id="PF03259">
    <property type="entry name" value="Robl_LC7"/>
    <property type="match status" value="1"/>
</dbReference>
<name>A0A0N4Z9Q2_PARTI</name>
<dbReference type="Gene3D" id="3.30.450.30">
    <property type="entry name" value="Dynein light chain 2a, cytoplasmic"/>
    <property type="match status" value="1"/>
</dbReference>
<reference evidence="5" key="1">
    <citation type="submission" date="2017-02" db="UniProtKB">
        <authorList>
            <consortium name="WormBaseParasite"/>
        </authorList>
    </citation>
    <scope>IDENTIFICATION</scope>
</reference>
<proteinExistence type="inferred from homology"/>
<dbReference type="STRING" id="131310.A0A0N4Z9Q2"/>
<evidence type="ECO:0000256" key="1">
    <source>
        <dbReference type="ARBA" id="ARBA00007191"/>
    </source>
</evidence>
<feature type="region of interest" description="Disordered" evidence="2">
    <location>
        <begin position="151"/>
        <end position="188"/>
    </location>
</feature>
<accession>A0A0N4Z9Q2</accession>
<feature type="domain" description="Roadblock/LAMTOR2" evidence="3">
    <location>
        <begin position="5"/>
        <end position="93"/>
    </location>
</feature>
<protein>
    <submittedName>
        <fullName evidence="5">Robl_LC7 domain-containing protein</fullName>
    </submittedName>
</protein>
<evidence type="ECO:0000313" key="5">
    <source>
        <dbReference type="WBParaSite" id="PTRK_0000411400.1"/>
    </source>
</evidence>
<feature type="compositionally biased region" description="Low complexity" evidence="2">
    <location>
        <begin position="159"/>
        <end position="179"/>
    </location>
</feature>
<comment type="similarity">
    <text evidence="1">Belongs to the GAMAD family.</text>
</comment>
<dbReference type="WBParaSite" id="PTRK_0000411400.1">
    <property type="protein sequence ID" value="PTRK_0000411400.1"/>
    <property type="gene ID" value="PTRK_0000411400"/>
</dbReference>
<dbReference type="SUPFAM" id="SSF103196">
    <property type="entry name" value="Roadblock/LC7 domain"/>
    <property type="match status" value="1"/>
</dbReference>
<dbReference type="Proteomes" id="UP000038045">
    <property type="component" value="Unplaced"/>
</dbReference>